<dbReference type="PANTHER" id="PTHR21310">
    <property type="entry name" value="AMINOGLYCOSIDE PHOSPHOTRANSFERASE-RELATED-RELATED"/>
    <property type="match status" value="1"/>
</dbReference>
<dbReference type="Proteomes" id="UP000637628">
    <property type="component" value="Unassembled WGS sequence"/>
</dbReference>
<gene>
    <name evidence="2" type="ORF">Adu01nite_56160</name>
</gene>
<dbReference type="InterPro" id="IPR002575">
    <property type="entry name" value="Aminoglycoside_PTrfase"/>
</dbReference>
<protein>
    <recommendedName>
        <fullName evidence="1">Aminoglycoside phosphotransferase domain-containing protein</fullName>
    </recommendedName>
</protein>
<organism evidence="2 3">
    <name type="scientific">Paractinoplanes durhamensis</name>
    <dbReference type="NCBI Taxonomy" id="113563"/>
    <lineage>
        <taxon>Bacteria</taxon>
        <taxon>Bacillati</taxon>
        <taxon>Actinomycetota</taxon>
        <taxon>Actinomycetes</taxon>
        <taxon>Micromonosporales</taxon>
        <taxon>Micromonosporaceae</taxon>
        <taxon>Paractinoplanes</taxon>
    </lineage>
</organism>
<dbReference type="InterPro" id="IPR011009">
    <property type="entry name" value="Kinase-like_dom_sf"/>
</dbReference>
<feature type="domain" description="Aminoglycoside phosphotransferase" evidence="1">
    <location>
        <begin position="18"/>
        <end position="240"/>
    </location>
</feature>
<dbReference type="Gene3D" id="3.90.1200.10">
    <property type="match status" value="1"/>
</dbReference>
<dbReference type="Pfam" id="PF01636">
    <property type="entry name" value="APH"/>
    <property type="match status" value="1"/>
</dbReference>
<proteinExistence type="predicted"/>
<reference evidence="2 3" key="1">
    <citation type="submission" date="2021-01" db="EMBL/GenBank/DDBJ databases">
        <title>Whole genome shotgun sequence of Actinoplanes durhamensis NBRC 14914.</title>
        <authorList>
            <person name="Komaki H."/>
            <person name="Tamura T."/>
        </authorList>
    </citation>
    <scope>NUCLEOTIDE SEQUENCE [LARGE SCALE GENOMIC DNA]</scope>
    <source>
        <strain evidence="2 3">NBRC 14914</strain>
    </source>
</reference>
<evidence type="ECO:0000259" key="1">
    <source>
        <dbReference type="Pfam" id="PF01636"/>
    </source>
</evidence>
<comment type="caution">
    <text evidence="2">The sequence shown here is derived from an EMBL/GenBank/DDBJ whole genome shotgun (WGS) entry which is preliminary data.</text>
</comment>
<dbReference type="RefSeq" id="WP_203730854.1">
    <property type="nucleotide sequence ID" value="NZ_BAAATX010000016.1"/>
</dbReference>
<evidence type="ECO:0000313" key="3">
    <source>
        <dbReference type="Proteomes" id="UP000637628"/>
    </source>
</evidence>
<dbReference type="SUPFAM" id="SSF56112">
    <property type="entry name" value="Protein kinase-like (PK-like)"/>
    <property type="match status" value="1"/>
</dbReference>
<keyword evidence="3" id="KW-1185">Reference proteome</keyword>
<dbReference type="InterPro" id="IPR051678">
    <property type="entry name" value="AGP_Transferase"/>
</dbReference>
<dbReference type="EMBL" id="BOML01000043">
    <property type="protein sequence ID" value="GIE04266.1"/>
    <property type="molecule type" value="Genomic_DNA"/>
</dbReference>
<accession>A0ABQ3Z396</accession>
<sequence length="276" mass="30353">MMEWVETALPGRHVVSSRVLTGGYSNHNVLLEMNDGTRFVLRRYLGKNRCAVEAALSRRLQGVVPVPAVVATDEPAGLLLSEFVPGTPEIPGYSAGETLARLGAVTFEAPGFFSDETLTPDGTEPIGWLDAFVDRCLREGNAAGHLTPLDQKSLLRYAAALSPELDVLQGSHQLVHGDYNPKNLLATTEVTAVLDWEFAFSSSPLFDIGNMLRDPRPPGFTDAFLRGYQDAGGTLPDNWQQLSRALDLYSLADFLTRPPDHRYFGKAVDRIRELLR</sequence>
<evidence type="ECO:0000313" key="2">
    <source>
        <dbReference type="EMBL" id="GIE04266.1"/>
    </source>
</evidence>
<name>A0ABQ3Z396_9ACTN</name>